<keyword evidence="2" id="KW-1185">Reference proteome</keyword>
<evidence type="ECO:0000313" key="1">
    <source>
        <dbReference type="EMBL" id="QMS88330.1"/>
    </source>
</evidence>
<dbReference type="PANTHER" id="PTHR39550:SF1">
    <property type="entry name" value="SLL0658 PROTEIN"/>
    <property type="match status" value="1"/>
</dbReference>
<dbReference type="Proteomes" id="UP000514713">
    <property type="component" value="Chromosome"/>
</dbReference>
<dbReference type="EMBL" id="CP054698">
    <property type="protein sequence ID" value="QMS88330.1"/>
    <property type="molecule type" value="Genomic_DNA"/>
</dbReference>
<sequence>MQIILNSSPVIFLAKLSYLNQFIEYPDDFYIPQSVAEEISAKSDPASQTIQTLIKAGKLQVRTSSLITLLNSLNQRLGKGESEAIALGIELNADYVLLDDSTARREAKRLGLSIKGTLAVIKKINKDGKISIDSLDTLYQKIIEIEFRVKRSLFDQIFSED</sequence>
<protein>
    <submittedName>
        <fullName evidence="1">DUF3368 domain-containing protein</fullName>
    </submittedName>
</protein>
<evidence type="ECO:0000313" key="2">
    <source>
        <dbReference type="Proteomes" id="UP000514713"/>
    </source>
</evidence>
<dbReference type="KEGG" id="ned:HUN01_12260"/>
<dbReference type="Pfam" id="PF11848">
    <property type="entry name" value="DUF3368"/>
    <property type="match status" value="1"/>
</dbReference>
<proteinExistence type="predicted"/>
<organism evidence="1 2">
    <name type="scientific">Nostoc edaphicum CCNP1411</name>
    <dbReference type="NCBI Taxonomy" id="1472755"/>
    <lineage>
        <taxon>Bacteria</taxon>
        <taxon>Bacillati</taxon>
        <taxon>Cyanobacteriota</taxon>
        <taxon>Cyanophyceae</taxon>
        <taxon>Nostocales</taxon>
        <taxon>Nostocaceae</taxon>
        <taxon>Nostoc</taxon>
    </lineage>
</organism>
<reference evidence="2" key="1">
    <citation type="submission" date="2020-06" db="EMBL/GenBank/DDBJ databases">
        <title>Nostoc edaphicum CCNP1411 genome.</title>
        <authorList>
            <person name="Fidor A."/>
            <person name="Grabski M."/>
            <person name="Gawor J."/>
            <person name="Gromadka R."/>
            <person name="Wegrzyn G."/>
            <person name="Mazur-Marzec H."/>
        </authorList>
    </citation>
    <scope>NUCLEOTIDE SEQUENCE [LARGE SCALE GENOMIC DNA]</scope>
    <source>
        <strain evidence="2">CCNP1411</strain>
    </source>
</reference>
<name>A0A7D7LCF8_9NOSO</name>
<gene>
    <name evidence="1" type="ORF">HUN01_12260</name>
</gene>
<dbReference type="InterPro" id="IPR021799">
    <property type="entry name" value="PIN-like_prokaryotic"/>
</dbReference>
<dbReference type="AlphaFoldDB" id="A0A7D7LCF8"/>
<accession>A0A7D7LCF8</accession>
<dbReference type="PANTHER" id="PTHR39550">
    <property type="entry name" value="SLL0658 PROTEIN"/>
    <property type="match status" value="1"/>
</dbReference>
<dbReference type="RefSeq" id="WP_181931503.1">
    <property type="nucleotide sequence ID" value="NZ_CP054698.1"/>
</dbReference>